<proteinExistence type="predicted"/>
<evidence type="ECO:0000313" key="2">
    <source>
        <dbReference type="Proteomes" id="UP000190508"/>
    </source>
</evidence>
<sequence length="172" mass="19407">MYFNYMNPTGTFFFYGGPEIYVPIGKYDKNRLANNGLNYWTISPTVSATWLPSPRWELSATLYPEFNFKNRDTGYRSGNSVTFDFDVAYRPSTALPKLKVALQGFALTQFTDDRQNGSTVPGGNRGRAFGLGPQISYDIAGVGAVLVKYQREFGVENRTSGNRFWFELALPF</sequence>
<name>A0A9X6BFQ4_XANCI</name>
<dbReference type="AlphaFoldDB" id="A0A9X6BFQ4"/>
<organism evidence="1 2">
    <name type="scientific">Xanthomonas citri pv. durantae</name>
    <dbReference type="NCBI Taxonomy" id="487862"/>
    <lineage>
        <taxon>Bacteria</taxon>
        <taxon>Pseudomonadati</taxon>
        <taxon>Pseudomonadota</taxon>
        <taxon>Gammaproteobacteria</taxon>
        <taxon>Lysobacterales</taxon>
        <taxon>Lysobacteraceae</taxon>
        <taxon>Xanthomonas</taxon>
    </lineage>
</organism>
<dbReference type="RefSeq" id="WP_052458443.1">
    <property type="nucleotide sequence ID" value="NZ_CP066343.1"/>
</dbReference>
<dbReference type="Pfam" id="PF13557">
    <property type="entry name" value="Phenol_MetA_deg"/>
    <property type="match status" value="1"/>
</dbReference>
<dbReference type="Proteomes" id="UP000190508">
    <property type="component" value="Chromosome"/>
</dbReference>
<gene>
    <name evidence="1" type="ORF">Xdur_011935</name>
</gene>
<evidence type="ECO:0000313" key="1">
    <source>
        <dbReference type="EMBL" id="UVG61128.1"/>
    </source>
</evidence>
<dbReference type="EMBL" id="CP066343">
    <property type="protein sequence ID" value="UVG61128.1"/>
    <property type="molecule type" value="Genomic_DNA"/>
</dbReference>
<dbReference type="InterPro" id="IPR025737">
    <property type="entry name" value="FApF"/>
</dbReference>
<reference evidence="1" key="1">
    <citation type="submission" date="2020-12" db="EMBL/GenBank/DDBJ databases">
        <title>Complete genome investigation of Xanthomonas citri pv. durantae LMG696.</title>
        <authorList>
            <person name="Rana R."/>
            <person name="Bansal K."/>
            <person name="Patil P.B."/>
        </authorList>
    </citation>
    <scope>NUCLEOTIDE SEQUENCE</scope>
    <source>
        <strain evidence="1">LMG696</strain>
    </source>
</reference>
<protein>
    <submittedName>
        <fullName evidence="1">Transporter</fullName>
    </submittedName>
</protein>
<accession>A0A9X6BFQ4</accession>